<dbReference type="AlphaFoldDB" id="A0A0B0PJK0"/>
<proteinExistence type="predicted"/>
<organism evidence="1 2">
    <name type="scientific">Gossypium arboreum</name>
    <name type="common">Tree cotton</name>
    <name type="synonym">Gossypium nanking</name>
    <dbReference type="NCBI Taxonomy" id="29729"/>
    <lineage>
        <taxon>Eukaryota</taxon>
        <taxon>Viridiplantae</taxon>
        <taxon>Streptophyta</taxon>
        <taxon>Embryophyta</taxon>
        <taxon>Tracheophyta</taxon>
        <taxon>Spermatophyta</taxon>
        <taxon>Magnoliopsida</taxon>
        <taxon>eudicotyledons</taxon>
        <taxon>Gunneridae</taxon>
        <taxon>Pentapetalae</taxon>
        <taxon>rosids</taxon>
        <taxon>malvids</taxon>
        <taxon>Malvales</taxon>
        <taxon>Malvaceae</taxon>
        <taxon>Malvoideae</taxon>
        <taxon>Gossypium</taxon>
    </lineage>
</organism>
<gene>
    <name evidence="1" type="ORF">F383_09486</name>
</gene>
<sequence length="25" mass="2855">MPQTNSEAERCSHVQFTSNQCKKSN</sequence>
<dbReference type="Proteomes" id="UP000032142">
    <property type="component" value="Unassembled WGS sequence"/>
</dbReference>
<keyword evidence="2" id="KW-1185">Reference proteome</keyword>
<dbReference type="EMBL" id="KN425465">
    <property type="protein sequence ID" value="KHG23546.1"/>
    <property type="molecule type" value="Genomic_DNA"/>
</dbReference>
<evidence type="ECO:0000313" key="2">
    <source>
        <dbReference type="Proteomes" id="UP000032142"/>
    </source>
</evidence>
<protein>
    <submittedName>
        <fullName evidence="1">Uncharacterized protein</fullName>
    </submittedName>
</protein>
<accession>A0A0B0PJK0</accession>
<evidence type="ECO:0000313" key="1">
    <source>
        <dbReference type="EMBL" id="KHG23546.1"/>
    </source>
</evidence>
<reference evidence="2" key="1">
    <citation type="submission" date="2014-09" db="EMBL/GenBank/DDBJ databases">
        <authorList>
            <person name="Mudge J."/>
            <person name="Ramaraj T."/>
            <person name="Lindquist I.E."/>
            <person name="Bharti A.K."/>
            <person name="Sundararajan A."/>
            <person name="Cameron C.T."/>
            <person name="Woodward J.E."/>
            <person name="May G.D."/>
            <person name="Brubaker C."/>
            <person name="Broadhvest J."/>
            <person name="Wilkins T.A."/>
        </authorList>
    </citation>
    <scope>NUCLEOTIDE SEQUENCE</scope>
    <source>
        <strain evidence="2">cv. AKA8401</strain>
    </source>
</reference>
<name>A0A0B0PJK0_GOSAR</name>